<dbReference type="AlphaFoldDB" id="A0A088CF94"/>
<accession>A0A088CF94</accession>
<proteinExistence type="predicted"/>
<organism evidence="2">
    <name type="scientific">Phyllostachys edulis</name>
    <name type="common">Tortoise shell bamboo</name>
    <name type="synonym">Bambusa edulis</name>
    <dbReference type="NCBI Taxonomy" id="38705"/>
    <lineage>
        <taxon>Eukaryota</taxon>
        <taxon>Viridiplantae</taxon>
        <taxon>Streptophyta</taxon>
        <taxon>Embryophyta</taxon>
        <taxon>Tracheophyta</taxon>
        <taxon>Spermatophyta</taxon>
        <taxon>Magnoliopsida</taxon>
        <taxon>Liliopsida</taxon>
        <taxon>Poales</taxon>
        <taxon>Poaceae</taxon>
        <taxon>BOP clade</taxon>
        <taxon>Bambusoideae</taxon>
        <taxon>Arundinarodae</taxon>
        <taxon>Arundinarieae</taxon>
        <taxon>Arundinariinae</taxon>
        <taxon>Phyllostachys</taxon>
    </lineage>
</organism>
<feature type="compositionally biased region" description="Low complexity" evidence="1">
    <location>
        <begin position="63"/>
        <end position="78"/>
    </location>
</feature>
<protein>
    <submittedName>
        <fullName evidence="2">Uncharacterized protein</fullName>
    </submittedName>
</protein>
<sequence>RPPPAASAVPPRGARIVLRKFRLPDPSARNLLWSENAISLRTKHQNQALFASETDSPNTGKQSSSSDDNLSSSDGPPV</sequence>
<feature type="compositionally biased region" description="Polar residues" evidence="1">
    <location>
        <begin position="48"/>
        <end position="62"/>
    </location>
</feature>
<evidence type="ECO:0000256" key="1">
    <source>
        <dbReference type="SAM" id="MobiDB-lite"/>
    </source>
</evidence>
<evidence type="ECO:0000313" key="2">
    <source>
        <dbReference type="EMBL" id="AIA26011.1"/>
    </source>
</evidence>
<feature type="non-terminal residue" evidence="2">
    <location>
        <position position="1"/>
    </location>
</feature>
<name>A0A088CF94_PHYED</name>
<feature type="non-terminal residue" evidence="2">
    <location>
        <position position="78"/>
    </location>
</feature>
<feature type="region of interest" description="Disordered" evidence="1">
    <location>
        <begin position="48"/>
        <end position="78"/>
    </location>
</feature>
<reference evidence="2" key="1">
    <citation type="journal article" date="2014" name="Mol. Ecol. Resour.">
        <title>Identification of putative orthologous genes for the phylogenetic reconstruction of temperate woody bamboos (Poaceae: Bambusoideae).</title>
        <authorList>
            <person name="Zhang L.N."/>
            <person name="Zhang X.Z."/>
            <person name="Zhang Y.X."/>
            <person name="Zeng C.X."/>
            <person name="Ma P.F."/>
            <person name="Zhao L."/>
            <person name="Guo Z.H."/>
            <person name="Li D.Z."/>
        </authorList>
    </citation>
    <scope>NUCLEOTIDE SEQUENCE</scope>
</reference>
<dbReference type="EMBL" id="KF427373">
    <property type="protein sequence ID" value="AIA26011.1"/>
    <property type="molecule type" value="Genomic_DNA"/>
</dbReference>